<sequence length="84" mass="9616">MRNSLDGRNDKGGEFWHETIQFAPDYRERSASAWARIHKNVGKARAKAPRSDGVDIHVPQRPCWILDFYQRPGRAGQHTSVVQS</sequence>
<dbReference type="Proteomes" id="UP000525652">
    <property type="component" value="Unassembled WGS sequence"/>
</dbReference>
<reference evidence="1 2" key="1">
    <citation type="submission" date="2020-07" db="EMBL/GenBank/DDBJ databases">
        <authorList>
            <person name="Feng X."/>
        </authorList>
    </citation>
    <scope>NUCLEOTIDE SEQUENCE [LARGE SCALE GENOMIC DNA]</scope>
    <source>
        <strain evidence="1 2">JCM14086</strain>
    </source>
</reference>
<organism evidence="1 2">
    <name type="scientific">Puniceicoccus vermicola</name>
    <dbReference type="NCBI Taxonomy" id="388746"/>
    <lineage>
        <taxon>Bacteria</taxon>
        <taxon>Pseudomonadati</taxon>
        <taxon>Verrucomicrobiota</taxon>
        <taxon>Opitutia</taxon>
        <taxon>Puniceicoccales</taxon>
        <taxon>Puniceicoccaceae</taxon>
        <taxon>Puniceicoccus</taxon>
    </lineage>
</organism>
<evidence type="ECO:0000313" key="2">
    <source>
        <dbReference type="Proteomes" id="UP000525652"/>
    </source>
</evidence>
<dbReference type="AlphaFoldDB" id="A0A7X1E4P3"/>
<keyword evidence="2" id="KW-1185">Reference proteome</keyword>
<dbReference type="EMBL" id="JACHVA010000083">
    <property type="protein sequence ID" value="MBC2602269.1"/>
    <property type="molecule type" value="Genomic_DNA"/>
</dbReference>
<protein>
    <submittedName>
        <fullName evidence="1">Uncharacterized protein</fullName>
    </submittedName>
</protein>
<name>A0A7X1E4P3_9BACT</name>
<proteinExistence type="predicted"/>
<evidence type="ECO:0000313" key="1">
    <source>
        <dbReference type="EMBL" id="MBC2602269.1"/>
    </source>
</evidence>
<accession>A0A7X1E4P3</accession>
<comment type="caution">
    <text evidence="1">The sequence shown here is derived from an EMBL/GenBank/DDBJ whole genome shotgun (WGS) entry which is preliminary data.</text>
</comment>
<gene>
    <name evidence="1" type="ORF">H5P30_10815</name>
</gene>
<dbReference type="RefSeq" id="WP_185692966.1">
    <property type="nucleotide sequence ID" value="NZ_JACHVA010000083.1"/>
</dbReference>